<dbReference type="EMBL" id="VSRR010138175">
    <property type="protein sequence ID" value="MPD03839.1"/>
    <property type="molecule type" value="Genomic_DNA"/>
</dbReference>
<accession>A0A5B7KFJ3</accession>
<proteinExistence type="predicted"/>
<gene>
    <name evidence="1" type="ORF">E2C01_099494</name>
</gene>
<reference evidence="1 2" key="1">
    <citation type="submission" date="2019-05" db="EMBL/GenBank/DDBJ databases">
        <title>Another draft genome of Portunus trituberculatus and its Hox gene families provides insights of decapod evolution.</title>
        <authorList>
            <person name="Jeong J.-H."/>
            <person name="Song I."/>
            <person name="Kim S."/>
            <person name="Choi T."/>
            <person name="Kim D."/>
            <person name="Ryu S."/>
            <person name="Kim W."/>
        </authorList>
    </citation>
    <scope>NUCLEOTIDE SEQUENCE [LARGE SCALE GENOMIC DNA]</scope>
    <source>
        <tissue evidence="1">Muscle</tissue>
    </source>
</reference>
<dbReference type="Proteomes" id="UP000324222">
    <property type="component" value="Unassembled WGS sequence"/>
</dbReference>
<comment type="caution">
    <text evidence="1">The sequence shown here is derived from an EMBL/GenBank/DDBJ whole genome shotgun (WGS) entry which is preliminary data.</text>
</comment>
<dbReference type="AlphaFoldDB" id="A0A5B7KFJ3"/>
<name>A0A5B7KFJ3_PORTR</name>
<sequence length="114" mass="12288">MNSERTGKDSHTSSLPLTDLHQGTSAWIYSRWLPFTQGSLRERPSPHRARLAPPVKSSWQLMAGGAGELHLLGRGVLMFLIPLGDPEASCVLSAHGAHKPVLWGCGPARGSSRP</sequence>
<evidence type="ECO:0000313" key="1">
    <source>
        <dbReference type="EMBL" id="MPD03839.1"/>
    </source>
</evidence>
<protein>
    <submittedName>
        <fullName evidence="1">Uncharacterized protein</fullName>
    </submittedName>
</protein>
<keyword evidence="2" id="KW-1185">Reference proteome</keyword>
<evidence type="ECO:0000313" key="2">
    <source>
        <dbReference type="Proteomes" id="UP000324222"/>
    </source>
</evidence>
<organism evidence="1 2">
    <name type="scientific">Portunus trituberculatus</name>
    <name type="common">Swimming crab</name>
    <name type="synonym">Neptunus trituberculatus</name>
    <dbReference type="NCBI Taxonomy" id="210409"/>
    <lineage>
        <taxon>Eukaryota</taxon>
        <taxon>Metazoa</taxon>
        <taxon>Ecdysozoa</taxon>
        <taxon>Arthropoda</taxon>
        <taxon>Crustacea</taxon>
        <taxon>Multicrustacea</taxon>
        <taxon>Malacostraca</taxon>
        <taxon>Eumalacostraca</taxon>
        <taxon>Eucarida</taxon>
        <taxon>Decapoda</taxon>
        <taxon>Pleocyemata</taxon>
        <taxon>Brachyura</taxon>
        <taxon>Eubrachyura</taxon>
        <taxon>Portunoidea</taxon>
        <taxon>Portunidae</taxon>
        <taxon>Portuninae</taxon>
        <taxon>Portunus</taxon>
    </lineage>
</organism>